<accession>A0A2H0XAD1</accession>
<evidence type="ECO:0000313" key="3">
    <source>
        <dbReference type="EMBL" id="PIS21119.1"/>
    </source>
</evidence>
<dbReference type="Pfam" id="PF12666">
    <property type="entry name" value="PrgI"/>
    <property type="match status" value="1"/>
</dbReference>
<proteinExistence type="predicted"/>
<dbReference type="AlphaFoldDB" id="A0A2H0XAD1"/>
<keyword evidence="2" id="KW-0472">Membrane</keyword>
<sequence length="575" mass="64809">MPNIVTSQQVKSQHPIPQNVMDVEFKIVGDLTLRQFILVAAGAGFAFIFYKTISPVPVNWLVAFFTFGAAAAIAFIPLDDRGLDQWLINFINAVARPTQRVWRKNPRPPSYLLGEYAQMVTSEIVSLAPARSRSELIEYLQRLDTPENREEILETKENDFLKRISQEQPLISGLSQTPPTTPAATAPTAKAQYRQQQQEEEVFFIPTEEGLQEVVKAIKNTQPGRSLSLENFRETPGMGGDSLVLPIKGEVVIESVKKQPPNPTSKKSNEEEAKTVVLLRDLHNTINLARESLNKVVETSKTVQTPPPNPVKDNVFRSDDFKKEMVKSRLKQLTGQLNTLKERQQSGESSLEKTIQYYQQQIKGLEERLEGKSAVDIGNQSNSEKIMEKIDSLKKQSLIFQNQIESINKTIAISKQTASQNQDKRQLLLIEQQEQTLNNLAENKKSYESQIDNLVQRLKLQMTPLIPQEEPVTKTTAGTQRQEQRIKVQVKPNIVYGTIRDRDGHLLENAVIIIKDERHEPVRALKTNKLGQFRTSTPLSNGDYTVLATKPGLSFNTAKINLMGAVINEIELLAQ</sequence>
<keyword evidence="2" id="KW-1133">Transmembrane helix</keyword>
<evidence type="ECO:0000256" key="2">
    <source>
        <dbReference type="SAM" id="Phobius"/>
    </source>
</evidence>
<comment type="caution">
    <text evidence="3">The sequence shown here is derived from an EMBL/GenBank/DDBJ whole genome shotgun (WGS) entry which is preliminary data.</text>
</comment>
<feature type="coiled-coil region" evidence="1">
    <location>
        <begin position="323"/>
        <end position="368"/>
    </location>
</feature>
<feature type="coiled-coil region" evidence="1">
    <location>
        <begin position="430"/>
        <end position="457"/>
    </location>
</feature>
<dbReference type="Proteomes" id="UP000231414">
    <property type="component" value="Unassembled WGS sequence"/>
</dbReference>
<keyword evidence="2" id="KW-0812">Transmembrane</keyword>
<reference evidence="4" key="1">
    <citation type="submission" date="2017-09" db="EMBL/GenBank/DDBJ databases">
        <title>Depth-based differentiation of microbial function through sediment-hosted aquifers and enrichment of novel symbionts in the deep terrestrial subsurface.</title>
        <authorList>
            <person name="Probst A.J."/>
            <person name="Ladd B."/>
            <person name="Jarett J.K."/>
            <person name="Geller-Mcgrath D.E."/>
            <person name="Sieber C.M.K."/>
            <person name="Emerson J.B."/>
            <person name="Anantharaman K."/>
            <person name="Thomas B.C."/>
            <person name="Malmstrom R."/>
            <person name="Stieglmeier M."/>
            <person name="Klingl A."/>
            <person name="Woyke T."/>
            <person name="Ryan C.M."/>
            <person name="Banfield J.F."/>
        </authorList>
    </citation>
    <scope>NUCLEOTIDE SEQUENCE [LARGE SCALE GENOMIC DNA]</scope>
</reference>
<organism evidence="3 4">
    <name type="scientific">candidate division WWE3 bacterium CG08_land_8_20_14_0_20_43_13</name>
    <dbReference type="NCBI Taxonomy" id="1975087"/>
    <lineage>
        <taxon>Bacteria</taxon>
        <taxon>Katanobacteria</taxon>
    </lineage>
</organism>
<dbReference type="InterPro" id="IPR008969">
    <property type="entry name" value="CarboxyPept-like_regulatory"/>
</dbReference>
<feature type="transmembrane region" description="Helical" evidence="2">
    <location>
        <begin position="59"/>
        <end position="78"/>
    </location>
</feature>
<evidence type="ECO:0000256" key="1">
    <source>
        <dbReference type="SAM" id="Coils"/>
    </source>
</evidence>
<dbReference type="Gene3D" id="2.60.40.1120">
    <property type="entry name" value="Carboxypeptidase-like, regulatory domain"/>
    <property type="match status" value="1"/>
</dbReference>
<protein>
    <submittedName>
        <fullName evidence="3">Uncharacterized protein</fullName>
    </submittedName>
</protein>
<keyword evidence="1" id="KW-0175">Coiled coil</keyword>
<dbReference type="EMBL" id="PEYW01000004">
    <property type="protein sequence ID" value="PIS21119.1"/>
    <property type="molecule type" value="Genomic_DNA"/>
</dbReference>
<dbReference type="SUPFAM" id="SSF49464">
    <property type="entry name" value="Carboxypeptidase regulatory domain-like"/>
    <property type="match status" value="1"/>
</dbReference>
<gene>
    <name evidence="3" type="ORF">COT52_00210</name>
</gene>
<name>A0A2H0XAD1_UNCKA</name>
<feature type="transmembrane region" description="Helical" evidence="2">
    <location>
        <begin position="36"/>
        <end position="53"/>
    </location>
</feature>
<evidence type="ECO:0000313" key="4">
    <source>
        <dbReference type="Proteomes" id="UP000231414"/>
    </source>
</evidence>
<dbReference type="InterPro" id="IPR024414">
    <property type="entry name" value="Uncharacterised_PrgI"/>
</dbReference>